<dbReference type="InterPro" id="IPR016181">
    <property type="entry name" value="Acyl_CoA_acyltransferase"/>
</dbReference>
<dbReference type="Gene3D" id="3.40.630.30">
    <property type="match status" value="1"/>
</dbReference>
<evidence type="ECO:0000259" key="4">
    <source>
        <dbReference type="PROSITE" id="PS51186"/>
    </source>
</evidence>
<protein>
    <submittedName>
        <fullName evidence="5">GNAT family N-acetyltransferase</fullName>
    </submittedName>
</protein>
<evidence type="ECO:0000313" key="5">
    <source>
        <dbReference type="EMBL" id="MVO98119.1"/>
    </source>
</evidence>
<reference evidence="5 6" key="1">
    <citation type="journal article" date="2019" name="Microorganisms">
        <title>Paenibacillus lutrae sp. nov., A Chitinolytic Species Isolated from A River Otter in Castril Natural Park, Granada, Spain.</title>
        <authorList>
            <person name="Rodriguez M."/>
            <person name="Reina J.C."/>
            <person name="Bejar V."/>
            <person name="Llamas I."/>
        </authorList>
    </citation>
    <scope>NUCLEOTIDE SEQUENCE [LARGE SCALE GENOMIC DNA]</scope>
    <source>
        <strain evidence="5 6">N10</strain>
    </source>
</reference>
<comment type="caution">
    <text evidence="5">The sequence shown here is derived from an EMBL/GenBank/DDBJ whole genome shotgun (WGS) entry which is preliminary data.</text>
</comment>
<evidence type="ECO:0000256" key="3">
    <source>
        <dbReference type="ARBA" id="ARBA00038502"/>
    </source>
</evidence>
<evidence type="ECO:0000313" key="6">
    <source>
        <dbReference type="Proteomes" id="UP000490800"/>
    </source>
</evidence>
<accession>A0A7X3JXQ5</accession>
<dbReference type="GO" id="GO:0008999">
    <property type="term" value="F:protein-N-terminal-alanine acetyltransferase activity"/>
    <property type="evidence" value="ECO:0007669"/>
    <property type="project" value="TreeGrafter"/>
</dbReference>
<dbReference type="PANTHER" id="PTHR43792">
    <property type="entry name" value="GNAT FAMILY, PUTATIVE (AFU_ORTHOLOGUE AFUA_3G00765)-RELATED-RELATED"/>
    <property type="match status" value="1"/>
</dbReference>
<keyword evidence="2" id="KW-0012">Acyltransferase</keyword>
<organism evidence="5 6">
    <name type="scientific">Paenibacillus lutrae</name>
    <dbReference type="NCBI Taxonomy" id="2078573"/>
    <lineage>
        <taxon>Bacteria</taxon>
        <taxon>Bacillati</taxon>
        <taxon>Bacillota</taxon>
        <taxon>Bacilli</taxon>
        <taxon>Bacillales</taxon>
        <taxon>Paenibacillaceae</taxon>
        <taxon>Paenibacillus</taxon>
    </lineage>
</organism>
<comment type="similarity">
    <text evidence="3">Belongs to the acetyltransferase family. RimJ subfamily.</text>
</comment>
<dbReference type="Pfam" id="PF13302">
    <property type="entry name" value="Acetyltransf_3"/>
    <property type="match status" value="1"/>
</dbReference>
<dbReference type="InterPro" id="IPR051531">
    <property type="entry name" value="N-acetyltransferase"/>
</dbReference>
<dbReference type="InterPro" id="IPR000182">
    <property type="entry name" value="GNAT_dom"/>
</dbReference>
<dbReference type="RefSeq" id="WP_157332010.1">
    <property type="nucleotide sequence ID" value="NZ_RHLK01000001.1"/>
</dbReference>
<dbReference type="PROSITE" id="PS51186">
    <property type="entry name" value="GNAT"/>
    <property type="match status" value="1"/>
</dbReference>
<keyword evidence="6" id="KW-1185">Reference proteome</keyword>
<dbReference type="Proteomes" id="UP000490800">
    <property type="component" value="Unassembled WGS sequence"/>
</dbReference>
<dbReference type="OrthoDB" id="9795206at2"/>
<evidence type="ECO:0000256" key="2">
    <source>
        <dbReference type="ARBA" id="ARBA00023315"/>
    </source>
</evidence>
<gene>
    <name evidence="5" type="ORF">EDM21_00925</name>
</gene>
<evidence type="ECO:0000256" key="1">
    <source>
        <dbReference type="ARBA" id="ARBA00022679"/>
    </source>
</evidence>
<sequence>MYYRGSQFFIRPYVLEDADALSDLMVRNRELFDPFTPTRNESYYTAAEQRKNIELWTQAREADERYSFGIFAAATDQLIGDISLFEVARGPLQKCMLGYCLDMLHNGKGIVSEAVRVIVDFAFEEAGFHRIEAGVQPRNRGSIRVLEKAGFQREGLARKNVKIHGEWQDHYIYAILEEDIRRD</sequence>
<feature type="domain" description="N-acetyltransferase" evidence="4">
    <location>
        <begin position="22"/>
        <end position="178"/>
    </location>
</feature>
<proteinExistence type="inferred from homology"/>
<dbReference type="GO" id="GO:0005737">
    <property type="term" value="C:cytoplasm"/>
    <property type="evidence" value="ECO:0007669"/>
    <property type="project" value="TreeGrafter"/>
</dbReference>
<dbReference type="SUPFAM" id="SSF55729">
    <property type="entry name" value="Acyl-CoA N-acyltransferases (Nat)"/>
    <property type="match status" value="1"/>
</dbReference>
<dbReference type="EMBL" id="RHLK01000001">
    <property type="protein sequence ID" value="MVO98119.1"/>
    <property type="molecule type" value="Genomic_DNA"/>
</dbReference>
<dbReference type="AlphaFoldDB" id="A0A7X3JXQ5"/>
<dbReference type="PANTHER" id="PTHR43792:SF8">
    <property type="entry name" value="[RIBOSOMAL PROTEIN US5]-ALANINE N-ACETYLTRANSFERASE"/>
    <property type="match status" value="1"/>
</dbReference>
<name>A0A7X3JXQ5_9BACL</name>
<keyword evidence="1 5" id="KW-0808">Transferase</keyword>